<dbReference type="RefSeq" id="WP_180307062.1">
    <property type="nucleotide sequence ID" value="NZ_CP058952.1"/>
</dbReference>
<dbReference type="GO" id="GO:0005886">
    <property type="term" value="C:plasma membrane"/>
    <property type="evidence" value="ECO:0007669"/>
    <property type="project" value="TreeGrafter"/>
</dbReference>
<evidence type="ECO:0000259" key="3">
    <source>
        <dbReference type="PROSITE" id="PS50887"/>
    </source>
</evidence>
<dbReference type="EC" id="2.7.7.65" evidence="1"/>
<dbReference type="SUPFAM" id="SSF55073">
    <property type="entry name" value="Nucleotide cyclase"/>
    <property type="match status" value="1"/>
</dbReference>
<dbReference type="InterPro" id="IPR029787">
    <property type="entry name" value="Nucleotide_cyclase"/>
</dbReference>
<evidence type="ECO:0000256" key="1">
    <source>
        <dbReference type="ARBA" id="ARBA00012528"/>
    </source>
</evidence>
<proteinExistence type="predicted"/>
<evidence type="ECO:0000256" key="2">
    <source>
        <dbReference type="ARBA" id="ARBA00034247"/>
    </source>
</evidence>
<gene>
    <name evidence="4" type="ORF">HZU75_16500</name>
</gene>
<dbReference type="PROSITE" id="PS50887">
    <property type="entry name" value="GGDEF"/>
    <property type="match status" value="1"/>
</dbReference>
<dbReference type="NCBIfam" id="TIGR00254">
    <property type="entry name" value="GGDEF"/>
    <property type="match status" value="1"/>
</dbReference>
<dbReference type="AlphaFoldDB" id="A0A7D5VBL4"/>
<feature type="domain" description="GGDEF" evidence="3">
    <location>
        <begin position="161"/>
        <end position="295"/>
    </location>
</feature>
<protein>
    <recommendedName>
        <fullName evidence="1">diguanylate cyclase</fullName>
        <ecNumber evidence="1">2.7.7.65</ecNumber>
    </recommendedName>
</protein>
<evidence type="ECO:0000313" key="5">
    <source>
        <dbReference type="Proteomes" id="UP000510822"/>
    </source>
</evidence>
<dbReference type="Pfam" id="PF00990">
    <property type="entry name" value="GGDEF"/>
    <property type="match status" value="1"/>
</dbReference>
<organism evidence="4 5">
    <name type="scientific">Chitinibacter fontanus</name>
    <dbReference type="NCBI Taxonomy" id="1737446"/>
    <lineage>
        <taxon>Bacteria</taxon>
        <taxon>Pseudomonadati</taxon>
        <taxon>Pseudomonadota</taxon>
        <taxon>Betaproteobacteria</taxon>
        <taxon>Neisseriales</taxon>
        <taxon>Chitinibacteraceae</taxon>
        <taxon>Chitinibacter</taxon>
    </lineage>
</organism>
<dbReference type="EMBL" id="CP058952">
    <property type="protein sequence ID" value="QLI82991.1"/>
    <property type="molecule type" value="Genomic_DNA"/>
</dbReference>
<keyword evidence="5" id="KW-1185">Reference proteome</keyword>
<dbReference type="PANTHER" id="PTHR45138:SF9">
    <property type="entry name" value="DIGUANYLATE CYCLASE DGCM-RELATED"/>
    <property type="match status" value="1"/>
</dbReference>
<dbReference type="SMART" id="SM00267">
    <property type="entry name" value="GGDEF"/>
    <property type="match status" value="1"/>
</dbReference>
<accession>A0A7D5VBL4</accession>
<dbReference type="GO" id="GO:0052621">
    <property type="term" value="F:diguanylate cyclase activity"/>
    <property type="evidence" value="ECO:0007669"/>
    <property type="project" value="UniProtKB-EC"/>
</dbReference>
<comment type="catalytic activity">
    <reaction evidence="2">
        <text>2 GTP = 3',3'-c-di-GMP + 2 diphosphate</text>
        <dbReference type="Rhea" id="RHEA:24898"/>
        <dbReference type="ChEBI" id="CHEBI:33019"/>
        <dbReference type="ChEBI" id="CHEBI:37565"/>
        <dbReference type="ChEBI" id="CHEBI:58805"/>
        <dbReference type="EC" id="2.7.7.65"/>
    </reaction>
</comment>
<dbReference type="InterPro" id="IPR050469">
    <property type="entry name" value="Diguanylate_Cyclase"/>
</dbReference>
<dbReference type="FunFam" id="3.30.70.270:FF:000001">
    <property type="entry name" value="Diguanylate cyclase domain protein"/>
    <property type="match status" value="1"/>
</dbReference>
<evidence type="ECO:0000313" key="4">
    <source>
        <dbReference type="EMBL" id="QLI82991.1"/>
    </source>
</evidence>
<dbReference type="PANTHER" id="PTHR45138">
    <property type="entry name" value="REGULATORY COMPONENTS OF SENSORY TRANSDUCTION SYSTEM"/>
    <property type="match status" value="1"/>
</dbReference>
<dbReference type="Gene3D" id="3.30.450.20">
    <property type="entry name" value="PAS domain"/>
    <property type="match status" value="1"/>
</dbReference>
<reference evidence="4 5" key="1">
    <citation type="journal article" date="2016" name="Int. J. Syst. Evol. Microbiol.">
        <title>Chitinibacter fontanus sp. nov., isolated from a spring.</title>
        <authorList>
            <person name="Sheu S.Y."/>
            <person name="Li Y.S."/>
            <person name="Young C.C."/>
            <person name="Chen W.M."/>
        </authorList>
    </citation>
    <scope>NUCLEOTIDE SEQUENCE [LARGE SCALE GENOMIC DNA]</scope>
    <source>
        <strain evidence="4 5">STM-7</strain>
    </source>
</reference>
<dbReference type="InterPro" id="IPR043128">
    <property type="entry name" value="Rev_trsase/Diguanyl_cyclase"/>
</dbReference>
<dbReference type="CDD" id="cd01949">
    <property type="entry name" value="GGDEF"/>
    <property type="match status" value="1"/>
</dbReference>
<dbReference type="KEGG" id="cfon:HZU75_16500"/>
<dbReference type="GO" id="GO:1902201">
    <property type="term" value="P:negative regulation of bacterial-type flagellum-dependent cell motility"/>
    <property type="evidence" value="ECO:0007669"/>
    <property type="project" value="TreeGrafter"/>
</dbReference>
<dbReference type="InterPro" id="IPR000160">
    <property type="entry name" value="GGDEF_dom"/>
</dbReference>
<name>A0A7D5VBL4_9NEIS</name>
<dbReference type="Gene3D" id="3.30.70.270">
    <property type="match status" value="1"/>
</dbReference>
<dbReference type="GO" id="GO:0043709">
    <property type="term" value="P:cell adhesion involved in single-species biofilm formation"/>
    <property type="evidence" value="ECO:0007669"/>
    <property type="project" value="TreeGrafter"/>
</dbReference>
<dbReference type="Proteomes" id="UP000510822">
    <property type="component" value="Chromosome"/>
</dbReference>
<sequence length="296" mass="32752">MDISCSQILDALQAQIAVIDANGAICYVNQAWRDFASSNGMSADYEWEGNNYLAACKIGSTDEGLQAANLIEDVISGLRDEAYLEYPCHSPTMRRWFMMHVAIIPSTPLCVISHHNITDRKLIEEKVEELSLHDPLTGLGNRRLFLQESHRQWLHNQRYHTGMSVLMIDIDHFKIYNDYFGHLAGDQCLIAVADVIQSNAHRPDDVAIRFGGEEFLLLLGQTDAPSALLVAEKIQAGIMALPLHTPANGPITVSIGIASARPSSLSEANRLVDLADKQLYLAKESGRNCCKITHPS</sequence>